<comment type="caution">
    <text evidence="2">The sequence shown here is derived from an EMBL/GenBank/DDBJ whole genome shotgun (WGS) entry which is preliminary data.</text>
</comment>
<dbReference type="Proteomes" id="UP001212152">
    <property type="component" value="Unassembled WGS sequence"/>
</dbReference>
<gene>
    <name evidence="2" type="ORF">HDU87_001674</name>
</gene>
<evidence type="ECO:0000313" key="2">
    <source>
        <dbReference type="EMBL" id="KAJ3167485.1"/>
    </source>
</evidence>
<proteinExistence type="predicted"/>
<evidence type="ECO:0008006" key="4">
    <source>
        <dbReference type="Google" id="ProtNLM"/>
    </source>
</evidence>
<keyword evidence="3" id="KW-1185">Reference proteome</keyword>
<accession>A0AAD5TBI8</accession>
<evidence type="ECO:0000256" key="1">
    <source>
        <dbReference type="SAM" id="MobiDB-lite"/>
    </source>
</evidence>
<organism evidence="2 3">
    <name type="scientific">Geranomyces variabilis</name>
    <dbReference type="NCBI Taxonomy" id="109894"/>
    <lineage>
        <taxon>Eukaryota</taxon>
        <taxon>Fungi</taxon>
        <taxon>Fungi incertae sedis</taxon>
        <taxon>Chytridiomycota</taxon>
        <taxon>Chytridiomycota incertae sedis</taxon>
        <taxon>Chytridiomycetes</taxon>
        <taxon>Spizellomycetales</taxon>
        <taxon>Powellomycetaceae</taxon>
        <taxon>Geranomyces</taxon>
    </lineage>
</organism>
<name>A0AAD5TBI8_9FUNG</name>
<protein>
    <recommendedName>
        <fullName evidence="4">F-box domain-containing protein</fullName>
    </recommendedName>
</protein>
<feature type="region of interest" description="Disordered" evidence="1">
    <location>
        <begin position="247"/>
        <end position="267"/>
    </location>
</feature>
<dbReference type="AlphaFoldDB" id="A0AAD5TBI8"/>
<sequence length="465" mass="52919">MLERLPDPAFDRLVSLLTARARCTLALASRALHRRVAVPEVDFVRDTLAALCDPHAFACEPAAAAEPATPLSQAQFAFGQLEHWRARFVTLLHNKWLPLHAQCLTYELRHVKYIEYIGSEVWTLEHAHMIDICVEVPTPAGDRAVVRLAGSSRCGNDTTAGIGYWLEFTLPSQCNGPLLSAAFFGTDQPDYEVYYRNCGLAWRCLDLDGLPELLEYIGHLFPLLHSTYTFFEEITVPIGHFPVDEITASGDDTDDLESPPKLHPTTTSTQLQRSFQHFRKYQEEQKALHKPKPPNFENRTMPTYLYMIYEPPIYDYWTDYEESERLEANWGPSDQAVHTILQHIRLLKANLALQQFGAVFQHFLHESGTALAPGVAAERVLWVRENVHIQDCDSSRINSPDGWIKADSRNCKFTVQVSNSSIVLKLRQSALLWNQRRRSKLLRYPEIDGRDTSGSRTHLLAPPEK</sequence>
<evidence type="ECO:0000313" key="3">
    <source>
        <dbReference type="Proteomes" id="UP001212152"/>
    </source>
</evidence>
<dbReference type="EMBL" id="JADGJQ010000140">
    <property type="protein sequence ID" value="KAJ3167485.1"/>
    <property type="molecule type" value="Genomic_DNA"/>
</dbReference>
<reference evidence="2" key="1">
    <citation type="submission" date="2020-05" db="EMBL/GenBank/DDBJ databases">
        <title>Phylogenomic resolution of chytrid fungi.</title>
        <authorList>
            <person name="Stajich J.E."/>
            <person name="Amses K."/>
            <person name="Simmons R."/>
            <person name="Seto K."/>
            <person name="Myers J."/>
            <person name="Bonds A."/>
            <person name="Quandt C.A."/>
            <person name="Barry K."/>
            <person name="Liu P."/>
            <person name="Grigoriev I."/>
            <person name="Longcore J.E."/>
            <person name="James T.Y."/>
        </authorList>
    </citation>
    <scope>NUCLEOTIDE SEQUENCE</scope>
    <source>
        <strain evidence="2">JEL0379</strain>
    </source>
</reference>